<sequence>KFAPLGQHEASQDDSTNSGEHKPPEPNGDRRRHPLPAVVKAQLGFTPDWTAARFGLVDWDYQGLCDEVECPGCAQNQFHVWRRRYETTQGTYHHWGIVCPTCQKIMQPSDFDRRYYIRLLSWSKGLNPDWYSEGEATKATHGPHRDPPESSSAGSFDLQVPVKNLNFSRRVVNCFRRAQIETLGELLERTPADLMQISQFGAKSLDEVQRTLEKHGLSLKGRKRTIPRLGTSDPFSGPVVSGDMTLIEDACDRFGFYPTSISLLFERKGWTYEGLCDLVECPDGTC</sequence>
<dbReference type="GO" id="GO:0003677">
    <property type="term" value="F:DNA binding"/>
    <property type="evidence" value="ECO:0007669"/>
    <property type="project" value="InterPro"/>
</dbReference>
<dbReference type="Pfam" id="PF03118">
    <property type="entry name" value="RNA_pol_A_CTD"/>
    <property type="match status" value="1"/>
</dbReference>
<accession>A0A382V8R7</accession>
<evidence type="ECO:0000256" key="1">
    <source>
        <dbReference type="SAM" id="MobiDB-lite"/>
    </source>
</evidence>
<dbReference type="GO" id="GO:0006351">
    <property type="term" value="P:DNA-templated transcription"/>
    <property type="evidence" value="ECO:0007669"/>
    <property type="project" value="InterPro"/>
</dbReference>
<dbReference type="EMBL" id="UINC01150059">
    <property type="protein sequence ID" value="SVD42903.1"/>
    <property type="molecule type" value="Genomic_DNA"/>
</dbReference>
<feature type="non-terminal residue" evidence="3">
    <location>
        <position position="1"/>
    </location>
</feature>
<feature type="compositionally biased region" description="Basic and acidic residues" evidence="1">
    <location>
        <begin position="19"/>
        <end position="29"/>
    </location>
</feature>
<dbReference type="GO" id="GO:0003899">
    <property type="term" value="F:DNA-directed RNA polymerase activity"/>
    <property type="evidence" value="ECO:0007669"/>
    <property type="project" value="InterPro"/>
</dbReference>
<evidence type="ECO:0000259" key="2">
    <source>
        <dbReference type="Pfam" id="PF03118"/>
    </source>
</evidence>
<evidence type="ECO:0000313" key="3">
    <source>
        <dbReference type="EMBL" id="SVD42903.1"/>
    </source>
</evidence>
<protein>
    <recommendedName>
        <fullName evidence="2">RNA polymerase alpha subunit C-terminal domain-containing protein</fullName>
    </recommendedName>
</protein>
<dbReference type="Gene3D" id="1.10.150.20">
    <property type="entry name" value="5' to 3' exonuclease, C-terminal subdomain"/>
    <property type="match status" value="1"/>
</dbReference>
<proteinExistence type="predicted"/>
<dbReference type="InterPro" id="IPR011260">
    <property type="entry name" value="RNAP_asu_C"/>
</dbReference>
<organism evidence="3">
    <name type="scientific">marine metagenome</name>
    <dbReference type="NCBI Taxonomy" id="408172"/>
    <lineage>
        <taxon>unclassified sequences</taxon>
        <taxon>metagenomes</taxon>
        <taxon>ecological metagenomes</taxon>
    </lineage>
</organism>
<name>A0A382V8R7_9ZZZZ</name>
<feature type="non-terminal residue" evidence="3">
    <location>
        <position position="286"/>
    </location>
</feature>
<dbReference type="AlphaFoldDB" id="A0A382V8R7"/>
<dbReference type="SUPFAM" id="SSF47789">
    <property type="entry name" value="C-terminal domain of RNA polymerase alpha subunit"/>
    <property type="match status" value="1"/>
</dbReference>
<feature type="compositionally biased region" description="Basic and acidic residues" evidence="1">
    <location>
        <begin position="135"/>
        <end position="148"/>
    </location>
</feature>
<feature type="region of interest" description="Disordered" evidence="1">
    <location>
        <begin position="133"/>
        <end position="156"/>
    </location>
</feature>
<gene>
    <name evidence="3" type="ORF">METZ01_LOCUS395757</name>
</gene>
<reference evidence="3" key="1">
    <citation type="submission" date="2018-05" db="EMBL/GenBank/DDBJ databases">
        <authorList>
            <person name="Lanie J.A."/>
            <person name="Ng W.-L."/>
            <person name="Kazmierczak K.M."/>
            <person name="Andrzejewski T.M."/>
            <person name="Davidsen T.M."/>
            <person name="Wayne K.J."/>
            <person name="Tettelin H."/>
            <person name="Glass J.I."/>
            <person name="Rusch D."/>
            <person name="Podicherti R."/>
            <person name="Tsui H.-C.T."/>
            <person name="Winkler M.E."/>
        </authorList>
    </citation>
    <scope>NUCLEOTIDE SEQUENCE</scope>
</reference>
<feature type="domain" description="RNA polymerase alpha subunit C-terminal" evidence="2">
    <location>
        <begin position="157"/>
        <end position="214"/>
    </location>
</feature>
<feature type="region of interest" description="Disordered" evidence="1">
    <location>
        <begin position="1"/>
        <end position="33"/>
    </location>
</feature>